<proteinExistence type="predicted"/>
<evidence type="ECO:0000313" key="1">
    <source>
        <dbReference type="EMBL" id="GFX88971.1"/>
    </source>
</evidence>
<accession>A0A8X6RC06</accession>
<protein>
    <submittedName>
        <fullName evidence="1">Uncharacterized protein</fullName>
    </submittedName>
</protein>
<keyword evidence="2" id="KW-1185">Reference proteome</keyword>
<gene>
    <name evidence="1" type="ORF">TNCV_2852711</name>
</gene>
<name>A0A8X6RC06_TRICX</name>
<dbReference type="AlphaFoldDB" id="A0A8X6RC06"/>
<dbReference type="EMBL" id="BMAU01021067">
    <property type="protein sequence ID" value="GFX88971.1"/>
    <property type="molecule type" value="Genomic_DNA"/>
</dbReference>
<comment type="caution">
    <text evidence="1">The sequence shown here is derived from an EMBL/GenBank/DDBJ whole genome shotgun (WGS) entry which is preliminary data.</text>
</comment>
<sequence length="260" mass="29029">MSSSSLDRGSKLQGSLIRALMLLYIVMLKISHSLLLDCPVMPGAAVAECSRYRIVSGLVMSSSPVPPKTHVGLGGLVPCKTLAKEEVDVTPVVIYNCDYCEYRSPTQKGLRCRRITVHRIGVGGEAHLGHPRAPRRLFWLDFPPDKKPSRNDTIKHVYVKRTFRSCSEDAVWTLHRIPWTAWPKRVISASICITSNQVSGCLDNKFSHISRCLDTIKCTYSVALQCLCCLDYKFSHTSHCLDTIKCTYTAALQLLFGLQV</sequence>
<reference evidence="1" key="1">
    <citation type="submission" date="2020-08" db="EMBL/GenBank/DDBJ databases">
        <title>Multicomponent nature underlies the extraordinary mechanical properties of spider dragline silk.</title>
        <authorList>
            <person name="Kono N."/>
            <person name="Nakamura H."/>
            <person name="Mori M."/>
            <person name="Yoshida Y."/>
            <person name="Ohtoshi R."/>
            <person name="Malay A.D."/>
            <person name="Moran D.A.P."/>
            <person name="Tomita M."/>
            <person name="Numata K."/>
            <person name="Arakawa K."/>
        </authorList>
    </citation>
    <scope>NUCLEOTIDE SEQUENCE</scope>
</reference>
<evidence type="ECO:0000313" key="2">
    <source>
        <dbReference type="Proteomes" id="UP000887159"/>
    </source>
</evidence>
<dbReference type="Proteomes" id="UP000887159">
    <property type="component" value="Unassembled WGS sequence"/>
</dbReference>
<organism evidence="1 2">
    <name type="scientific">Trichonephila clavipes</name>
    <name type="common">Golden silk orbweaver</name>
    <name type="synonym">Nephila clavipes</name>
    <dbReference type="NCBI Taxonomy" id="2585209"/>
    <lineage>
        <taxon>Eukaryota</taxon>
        <taxon>Metazoa</taxon>
        <taxon>Ecdysozoa</taxon>
        <taxon>Arthropoda</taxon>
        <taxon>Chelicerata</taxon>
        <taxon>Arachnida</taxon>
        <taxon>Araneae</taxon>
        <taxon>Araneomorphae</taxon>
        <taxon>Entelegynae</taxon>
        <taxon>Araneoidea</taxon>
        <taxon>Nephilidae</taxon>
        <taxon>Trichonephila</taxon>
    </lineage>
</organism>